<dbReference type="EMBL" id="NNAY01005187">
    <property type="protein sequence ID" value="OXU16917.1"/>
    <property type="molecule type" value="Genomic_DNA"/>
</dbReference>
<dbReference type="AlphaFoldDB" id="A0A232EEZ3"/>
<dbReference type="Proteomes" id="UP000215335">
    <property type="component" value="Unassembled WGS sequence"/>
</dbReference>
<keyword evidence="2" id="KW-1185">Reference proteome</keyword>
<comment type="caution">
    <text evidence="1">The sequence shown here is derived from an EMBL/GenBank/DDBJ whole genome shotgun (WGS) entry which is preliminary data.</text>
</comment>
<gene>
    <name evidence="1" type="ORF">TSAR_014631</name>
</gene>
<evidence type="ECO:0000313" key="2">
    <source>
        <dbReference type="Proteomes" id="UP000215335"/>
    </source>
</evidence>
<protein>
    <submittedName>
        <fullName evidence="1">Uncharacterized protein</fullName>
    </submittedName>
</protein>
<accession>A0A232EEZ3</accession>
<sequence length="89" mass="10664">MYDSKYAEGDWLLLNESLDPLGKPKTIAQWKRFWHDQIKYVPLRIRQSLYKMSKRILVLEITSMDIDDDIKEVERVGFSIKTNTQMKKE</sequence>
<name>A0A232EEZ3_9HYME</name>
<reference evidence="1 2" key="1">
    <citation type="journal article" date="2017" name="Curr. Biol.">
        <title>The Evolution of Venom by Co-option of Single-Copy Genes.</title>
        <authorList>
            <person name="Martinson E.O."/>
            <person name="Mrinalini"/>
            <person name="Kelkar Y.D."/>
            <person name="Chang C.H."/>
            <person name="Werren J.H."/>
        </authorList>
    </citation>
    <scope>NUCLEOTIDE SEQUENCE [LARGE SCALE GENOMIC DNA]</scope>
    <source>
        <strain evidence="1 2">Alberta</strain>
        <tissue evidence="1">Whole body</tissue>
    </source>
</reference>
<evidence type="ECO:0000313" key="1">
    <source>
        <dbReference type="EMBL" id="OXU16917.1"/>
    </source>
</evidence>
<organism evidence="1 2">
    <name type="scientific">Trichomalopsis sarcophagae</name>
    <dbReference type="NCBI Taxonomy" id="543379"/>
    <lineage>
        <taxon>Eukaryota</taxon>
        <taxon>Metazoa</taxon>
        <taxon>Ecdysozoa</taxon>
        <taxon>Arthropoda</taxon>
        <taxon>Hexapoda</taxon>
        <taxon>Insecta</taxon>
        <taxon>Pterygota</taxon>
        <taxon>Neoptera</taxon>
        <taxon>Endopterygota</taxon>
        <taxon>Hymenoptera</taxon>
        <taxon>Apocrita</taxon>
        <taxon>Proctotrupomorpha</taxon>
        <taxon>Chalcidoidea</taxon>
        <taxon>Pteromalidae</taxon>
        <taxon>Pteromalinae</taxon>
        <taxon>Trichomalopsis</taxon>
    </lineage>
</organism>
<proteinExistence type="predicted"/>